<evidence type="ECO:0000313" key="7">
    <source>
        <dbReference type="Proteomes" id="UP001597296"/>
    </source>
</evidence>
<dbReference type="SUPFAM" id="SSF51230">
    <property type="entry name" value="Single hybrid motif"/>
    <property type="match status" value="1"/>
</dbReference>
<feature type="domain" description="Lipoyl-binding" evidence="5">
    <location>
        <begin position="2"/>
        <end position="77"/>
    </location>
</feature>
<name>A0ABW5CHH8_9PROT</name>
<feature type="compositionally biased region" description="Low complexity" evidence="4">
    <location>
        <begin position="100"/>
        <end position="110"/>
    </location>
</feature>
<dbReference type="PANTHER" id="PTHR43416">
    <property type="entry name" value="DIHYDROLIPOYLLYSINE-RESIDUE SUCCINYLTRANSFERASE COMPONENT OF 2-OXOGLUTARATE DEHYDROGENASE COMPLEX, MITOCHONDRIAL-RELATED"/>
    <property type="match status" value="1"/>
</dbReference>
<protein>
    <submittedName>
        <fullName evidence="6">Biotin/lipoyl-containing protein</fullName>
    </submittedName>
</protein>
<evidence type="ECO:0000256" key="3">
    <source>
        <dbReference type="ARBA" id="ARBA00022823"/>
    </source>
</evidence>
<keyword evidence="7" id="KW-1185">Reference proteome</keyword>
<accession>A0ABW5CHH8</accession>
<proteinExistence type="inferred from homology"/>
<sequence length="110" mass="10406">MSTQILVPTLGESVTEATVAKWFKAVGEAVKADETLVELETDKVTVEVPAPASGVLSEIAVAVGATVAVGAVLGAIEAGAAGTVAAPAAAAPAPAPAPAPAAAAAPPAMP</sequence>
<reference evidence="7" key="1">
    <citation type="journal article" date="2019" name="Int. J. Syst. Evol. Microbiol.">
        <title>The Global Catalogue of Microorganisms (GCM) 10K type strain sequencing project: providing services to taxonomists for standard genome sequencing and annotation.</title>
        <authorList>
            <consortium name="The Broad Institute Genomics Platform"/>
            <consortium name="The Broad Institute Genome Sequencing Center for Infectious Disease"/>
            <person name="Wu L."/>
            <person name="Ma J."/>
        </authorList>
    </citation>
    <scope>NUCLEOTIDE SEQUENCE [LARGE SCALE GENOMIC DNA]</scope>
    <source>
        <strain evidence="7">KCTC 15012</strain>
    </source>
</reference>
<dbReference type="PANTHER" id="PTHR43416:SF5">
    <property type="entry name" value="DIHYDROLIPOYLLYSINE-RESIDUE SUCCINYLTRANSFERASE COMPONENT OF 2-OXOGLUTARATE DEHYDROGENASE COMPLEX, MITOCHONDRIAL"/>
    <property type="match status" value="1"/>
</dbReference>
<feature type="non-terminal residue" evidence="6">
    <location>
        <position position="110"/>
    </location>
</feature>
<dbReference type="RefSeq" id="WP_377318599.1">
    <property type="nucleotide sequence ID" value="NZ_JBHUIY010000046.1"/>
</dbReference>
<evidence type="ECO:0000256" key="2">
    <source>
        <dbReference type="ARBA" id="ARBA00007317"/>
    </source>
</evidence>
<dbReference type="InterPro" id="IPR011053">
    <property type="entry name" value="Single_hybrid_motif"/>
</dbReference>
<organism evidence="6 7">
    <name type="scientific">Phaeospirillum tilakii</name>
    <dbReference type="NCBI Taxonomy" id="741673"/>
    <lineage>
        <taxon>Bacteria</taxon>
        <taxon>Pseudomonadati</taxon>
        <taxon>Pseudomonadota</taxon>
        <taxon>Alphaproteobacteria</taxon>
        <taxon>Rhodospirillales</taxon>
        <taxon>Rhodospirillaceae</taxon>
        <taxon>Phaeospirillum</taxon>
    </lineage>
</organism>
<dbReference type="CDD" id="cd06849">
    <property type="entry name" value="lipoyl_domain"/>
    <property type="match status" value="1"/>
</dbReference>
<evidence type="ECO:0000256" key="4">
    <source>
        <dbReference type="SAM" id="MobiDB-lite"/>
    </source>
</evidence>
<dbReference type="PROSITE" id="PS00189">
    <property type="entry name" value="LIPOYL"/>
    <property type="match status" value="1"/>
</dbReference>
<keyword evidence="3" id="KW-0450">Lipoyl</keyword>
<dbReference type="InterPro" id="IPR000089">
    <property type="entry name" value="Biotin_lipoyl"/>
</dbReference>
<dbReference type="Pfam" id="PF00364">
    <property type="entry name" value="Biotin_lipoyl"/>
    <property type="match status" value="1"/>
</dbReference>
<dbReference type="Proteomes" id="UP001597296">
    <property type="component" value="Unassembled WGS sequence"/>
</dbReference>
<gene>
    <name evidence="6" type="ORF">ACFSNB_16610</name>
</gene>
<evidence type="ECO:0000313" key="6">
    <source>
        <dbReference type="EMBL" id="MFD2235427.1"/>
    </source>
</evidence>
<dbReference type="InterPro" id="IPR003016">
    <property type="entry name" value="2-oxoA_DH_lipoyl-BS"/>
</dbReference>
<evidence type="ECO:0000259" key="5">
    <source>
        <dbReference type="PROSITE" id="PS50968"/>
    </source>
</evidence>
<feature type="region of interest" description="Disordered" evidence="4">
    <location>
        <begin position="87"/>
        <end position="110"/>
    </location>
</feature>
<evidence type="ECO:0000256" key="1">
    <source>
        <dbReference type="ARBA" id="ARBA00001938"/>
    </source>
</evidence>
<dbReference type="PROSITE" id="PS50968">
    <property type="entry name" value="BIOTINYL_LIPOYL"/>
    <property type="match status" value="1"/>
</dbReference>
<comment type="caution">
    <text evidence="6">The sequence shown here is derived from an EMBL/GenBank/DDBJ whole genome shotgun (WGS) entry which is preliminary data.</text>
</comment>
<dbReference type="InterPro" id="IPR050537">
    <property type="entry name" value="2-oxoacid_dehydrogenase"/>
</dbReference>
<dbReference type="Gene3D" id="2.40.50.100">
    <property type="match status" value="1"/>
</dbReference>
<comment type="similarity">
    <text evidence="2">Belongs to the 2-oxoacid dehydrogenase family.</text>
</comment>
<dbReference type="EMBL" id="JBHUIY010000046">
    <property type="protein sequence ID" value="MFD2235427.1"/>
    <property type="molecule type" value="Genomic_DNA"/>
</dbReference>
<comment type="cofactor">
    <cofactor evidence="1">
        <name>(R)-lipoate</name>
        <dbReference type="ChEBI" id="CHEBI:83088"/>
    </cofactor>
</comment>